<reference evidence="2 3" key="1">
    <citation type="submission" date="2016-11" db="EMBL/GenBank/DDBJ databases">
        <authorList>
            <person name="Jaros S."/>
            <person name="Januszkiewicz K."/>
            <person name="Wedrychowicz H."/>
        </authorList>
    </citation>
    <scope>NUCLEOTIDE SEQUENCE [LARGE SCALE GENOMIC DNA]</scope>
    <source>
        <strain evidence="2 3">CGMCC 4.5723</strain>
    </source>
</reference>
<evidence type="ECO:0000313" key="2">
    <source>
        <dbReference type="EMBL" id="SHK18562.1"/>
    </source>
</evidence>
<dbReference type="EMBL" id="FQZK01000015">
    <property type="protein sequence ID" value="SHK18562.1"/>
    <property type="molecule type" value="Genomic_DNA"/>
</dbReference>
<organism evidence="2 3">
    <name type="scientific">Nocardiopsis flavescens</name>
    <dbReference type="NCBI Taxonomy" id="758803"/>
    <lineage>
        <taxon>Bacteria</taxon>
        <taxon>Bacillati</taxon>
        <taxon>Actinomycetota</taxon>
        <taxon>Actinomycetes</taxon>
        <taxon>Streptosporangiales</taxon>
        <taxon>Nocardiopsidaceae</taxon>
        <taxon>Nocardiopsis</taxon>
    </lineage>
</organism>
<dbReference type="Proteomes" id="UP000184452">
    <property type="component" value="Unassembled WGS sequence"/>
</dbReference>
<sequence length="163" mass="16987">MRAPAYALGAVMTGLLLTGCGALGGDDGGEAGGTREPTTEEAMVDFAACMRENGFDMPDPEGDGVSIGMPAAGADDEELMAALESCEELLPVDENAPSEEEVFERHLLMAECMREEGYDMPDPEPGQAQPMPVQPDDDEGMEALTRCSDHADAEALGEGGGDS</sequence>
<dbReference type="STRING" id="758803.SAMN05421803_11525"/>
<proteinExistence type="predicted"/>
<feature type="region of interest" description="Disordered" evidence="1">
    <location>
        <begin position="116"/>
        <end position="163"/>
    </location>
</feature>
<evidence type="ECO:0000256" key="1">
    <source>
        <dbReference type="SAM" id="MobiDB-lite"/>
    </source>
</evidence>
<dbReference type="AlphaFoldDB" id="A0A1M6QE95"/>
<accession>A0A1M6QE95</accession>
<dbReference type="RefSeq" id="WP_073381250.1">
    <property type="nucleotide sequence ID" value="NZ_FQZK01000015.1"/>
</dbReference>
<dbReference type="OrthoDB" id="7949713at2"/>
<dbReference type="PROSITE" id="PS51257">
    <property type="entry name" value="PROKAR_LIPOPROTEIN"/>
    <property type="match status" value="1"/>
</dbReference>
<evidence type="ECO:0000313" key="3">
    <source>
        <dbReference type="Proteomes" id="UP000184452"/>
    </source>
</evidence>
<keyword evidence="3" id="KW-1185">Reference proteome</keyword>
<gene>
    <name evidence="2" type="ORF">SAMN05421803_11525</name>
</gene>
<protein>
    <submittedName>
        <fullName evidence="2">Uncharacterized protein</fullName>
    </submittedName>
</protein>
<name>A0A1M6QE95_9ACTN</name>